<gene>
    <name evidence="1" type="ORF">UFOPK3516_01395</name>
</gene>
<organism evidence="1">
    <name type="scientific">freshwater metagenome</name>
    <dbReference type="NCBI Taxonomy" id="449393"/>
    <lineage>
        <taxon>unclassified sequences</taxon>
        <taxon>metagenomes</taxon>
        <taxon>ecological metagenomes</taxon>
    </lineage>
</organism>
<reference evidence="1" key="1">
    <citation type="submission" date="2020-05" db="EMBL/GenBank/DDBJ databases">
        <authorList>
            <person name="Chiriac C."/>
            <person name="Salcher M."/>
            <person name="Ghai R."/>
            <person name="Kavagutti S V."/>
        </authorList>
    </citation>
    <scope>NUCLEOTIDE SEQUENCE</scope>
</reference>
<dbReference type="AlphaFoldDB" id="A0A6J7GM56"/>
<accession>A0A6J7GM56</accession>
<dbReference type="EMBL" id="CAFBMB010000147">
    <property type="protein sequence ID" value="CAB4909391.1"/>
    <property type="molecule type" value="Genomic_DNA"/>
</dbReference>
<proteinExistence type="predicted"/>
<protein>
    <submittedName>
        <fullName evidence="1">Unannotated protein</fullName>
    </submittedName>
</protein>
<name>A0A6J7GM56_9ZZZZ</name>
<evidence type="ECO:0000313" key="1">
    <source>
        <dbReference type="EMBL" id="CAB4909391.1"/>
    </source>
</evidence>
<sequence length="45" mass="4998">MRVKSELVSRLQRAGDADADVSRAISEELVAIEKRRRALKEGSLS</sequence>